<protein>
    <submittedName>
        <fullName evidence="2">Uncharacterized protein</fullName>
    </submittedName>
</protein>
<organism evidence="2 3">
    <name type="scientific">Paenibacillus chitinolyticus</name>
    <dbReference type="NCBI Taxonomy" id="79263"/>
    <lineage>
        <taxon>Bacteria</taxon>
        <taxon>Bacillati</taxon>
        <taxon>Bacillota</taxon>
        <taxon>Bacilli</taxon>
        <taxon>Bacillales</taxon>
        <taxon>Paenibacillaceae</taxon>
        <taxon>Paenibacillus</taxon>
    </lineage>
</organism>
<proteinExistence type="predicted"/>
<reference evidence="2 3" key="1">
    <citation type="submission" date="2022-05" db="EMBL/GenBank/DDBJ databases">
        <title>Genome Sequencing of Bee-Associated Microbes.</title>
        <authorList>
            <person name="Dunlap C."/>
        </authorList>
    </citation>
    <scope>NUCLEOTIDE SEQUENCE [LARGE SCALE GENOMIC DNA]</scope>
    <source>
        <strain evidence="2 3">NRRL B-23120</strain>
    </source>
</reference>
<feature type="region of interest" description="Disordered" evidence="1">
    <location>
        <begin position="90"/>
        <end position="120"/>
    </location>
</feature>
<evidence type="ECO:0000313" key="2">
    <source>
        <dbReference type="EMBL" id="MCY9594812.1"/>
    </source>
</evidence>
<dbReference type="GeneID" id="95379125"/>
<evidence type="ECO:0000256" key="1">
    <source>
        <dbReference type="SAM" id="MobiDB-lite"/>
    </source>
</evidence>
<accession>A0ABT4F8G7</accession>
<sequence length="120" mass="12624">MGIGPAHGDQVRRIDGPGQHPHPDLARAGRDDGGAADLQHFSRRAEPVVIDAFVKHAVLSRDVNFQKPGQGRHTLNGSAANVRTGFLPRAAPGPPNGTVHPPTAAPGLRPFRRALSGLSE</sequence>
<comment type="caution">
    <text evidence="2">The sequence shown here is derived from an EMBL/GenBank/DDBJ whole genome shotgun (WGS) entry which is preliminary data.</text>
</comment>
<feature type="region of interest" description="Disordered" evidence="1">
    <location>
        <begin position="1"/>
        <end position="36"/>
    </location>
</feature>
<dbReference type="Proteomes" id="UP001527202">
    <property type="component" value="Unassembled WGS sequence"/>
</dbReference>
<gene>
    <name evidence="2" type="ORF">M5X16_03365</name>
</gene>
<keyword evidence="3" id="KW-1185">Reference proteome</keyword>
<name>A0ABT4F8G7_9BACL</name>
<feature type="compositionally biased region" description="Basic and acidic residues" evidence="1">
    <location>
        <begin position="9"/>
        <end position="33"/>
    </location>
</feature>
<evidence type="ECO:0000313" key="3">
    <source>
        <dbReference type="Proteomes" id="UP001527202"/>
    </source>
</evidence>
<dbReference type="RefSeq" id="WP_241688927.1">
    <property type="nucleotide sequence ID" value="NZ_CP026520.1"/>
</dbReference>
<dbReference type="EMBL" id="JAMDMJ010000003">
    <property type="protein sequence ID" value="MCY9594812.1"/>
    <property type="molecule type" value="Genomic_DNA"/>
</dbReference>